<dbReference type="RefSeq" id="WP_250062328.1">
    <property type="nucleotide sequence ID" value="NZ_JAIKTS010000001.1"/>
</dbReference>
<keyword evidence="6" id="KW-1185">Reference proteome</keyword>
<sequence length="345" mass="38094">MRPTTAVGDRLSVADRPTNVLCGLMQLAAEHGVDGSTWLAGTPLAPEDISNPQTRISYRQASTVVRRALHALPIEGLGLALGERQNLGNFGLLGLAMKTAPDFGEAVRIGIAYQRNSGALMDLALADQEDGCVAAIASAPEEASDLLPFLCEELFSSVMKLVRELIGTDFRPLRLDLGYPAPGYAQRYRDLFGCQVRFDQPRHAMVIERRWLALPFASYNPLTSNQVMTLCRMQLDAQRPRGETTAALESQLRPRLRENPQMAEMAAILHLSERTLRRQLAEEGTSFSAVHDHVRTQHAMELLRDPSLTILAIGGHLGFNDAREFRRAFKRWTGQAPSQVRRAGG</sequence>
<dbReference type="SUPFAM" id="SSF46689">
    <property type="entry name" value="Homeodomain-like"/>
    <property type="match status" value="1"/>
</dbReference>
<dbReference type="EMBL" id="JAIKTS010000001">
    <property type="protein sequence ID" value="MCL7713932.1"/>
    <property type="molecule type" value="Genomic_DNA"/>
</dbReference>
<dbReference type="Pfam" id="PF12625">
    <property type="entry name" value="Arabinose_bd"/>
    <property type="match status" value="1"/>
</dbReference>
<evidence type="ECO:0000313" key="5">
    <source>
        <dbReference type="EMBL" id="MCL7713932.1"/>
    </source>
</evidence>
<keyword evidence="3" id="KW-0804">Transcription</keyword>
<dbReference type="PANTHER" id="PTHR47894:SF1">
    <property type="entry name" value="HTH-TYPE TRANSCRIPTIONAL REGULATOR VQSM"/>
    <property type="match status" value="1"/>
</dbReference>
<evidence type="ECO:0000256" key="3">
    <source>
        <dbReference type="ARBA" id="ARBA00023163"/>
    </source>
</evidence>
<reference evidence="5 6" key="1">
    <citation type="submission" date="2021-08" db="EMBL/GenBank/DDBJ databases">
        <title>Novel members of of the genus Stenotrophomonas from differernt environment.</title>
        <authorList>
            <person name="Deng Y."/>
        </authorList>
    </citation>
    <scope>NUCLEOTIDE SEQUENCE [LARGE SCALE GENOMIC DNA]</scope>
    <source>
        <strain evidence="5 6">CPCC 101365</strain>
    </source>
</reference>
<dbReference type="PROSITE" id="PS01124">
    <property type="entry name" value="HTH_ARAC_FAMILY_2"/>
    <property type="match status" value="1"/>
</dbReference>
<dbReference type="InterPro" id="IPR018060">
    <property type="entry name" value="HTH_AraC"/>
</dbReference>
<dbReference type="Pfam" id="PF12833">
    <property type="entry name" value="HTH_18"/>
    <property type="match status" value="1"/>
</dbReference>
<evidence type="ECO:0000259" key="4">
    <source>
        <dbReference type="PROSITE" id="PS01124"/>
    </source>
</evidence>
<dbReference type="InterPro" id="IPR032687">
    <property type="entry name" value="AraC-type_N"/>
</dbReference>
<proteinExistence type="predicted"/>
<evidence type="ECO:0000313" key="6">
    <source>
        <dbReference type="Proteomes" id="UP001431235"/>
    </source>
</evidence>
<dbReference type="PANTHER" id="PTHR47894">
    <property type="entry name" value="HTH-TYPE TRANSCRIPTIONAL REGULATOR GADX"/>
    <property type="match status" value="1"/>
</dbReference>
<dbReference type="Proteomes" id="UP001431235">
    <property type="component" value="Unassembled WGS sequence"/>
</dbReference>
<dbReference type="SMART" id="SM00342">
    <property type="entry name" value="HTH_ARAC"/>
    <property type="match status" value="1"/>
</dbReference>
<feature type="domain" description="HTH araC/xylS-type" evidence="4">
    <location>
        <begin position="246"/>
        <end position="343"/>
    </location>
</feature>
<evidence type="ECO:0000256" key="1">
    <source>
        <dbReference type="ARBA" id="ARBA00023015"/>
    </source>
</evidence>
<dbReference type="InterPro" id="IPR009057">
    <property type="entry name" value="Homeodomain-like_sf"/>
</dbReference>
<protein>
    <submittedName>
        <fullName evidence="5">AraC family transcriptional regulator</fullName>
    </submittedName>
</protein>
<organism evidence="5 6">
    <name type="scientific">Stenotrophomonas mori</name>
    <dbReference type="NCBI Taxonomy" id="2871096"/>
    <lineage>
        <taxon>Bacteria</taxon>
        <taxon>Pseudomonadati</taxon>
        <taxon>Pseudomonadota</taxon>
        <taxon>Gammaproteobacteria</taxon>
        <taxon>Lysobacterales</taxon>
        <taxon>Lysobacteraceae</taxon>
        <taxon>Stenotrophomonas</taxon>
    </lineage>
</organism>
<evidence type="ECO:0000256" key="2">
    <source>
        <dbReference type="ARBA" id="ARBA00023125"/>
    </source>
</evidence>
<accession>A0ABT0SFA3</accession>
<keyword evidence="1" id="KW-0805">Transcription regulation</keyword>
<comment type="caution">
    <text evidence="5">The sequence shown here is derived from an EMBL/GenBank/DDBJ whole genome shotgun (WGS) entry which is preliminary data.</text>
</comment>
<dbReference type="Gene3D" id="1.10.10.60">
    <property type="entry name" value="Homeodomain-like"/>
    <property type="match status" value="1"/>
</dbReference>
<gene>
    <name evidence="5" type="ORF">K5L01_04565</name>
</gene>
<keyword evidence="2" id="KW-0238">DNA-binding</keyword>
<name>A0ABT0SFA3_9GAMM</name>